<dbReference type="Gene3D" id="3.40.50.300">
    <property type="entry name" value="P-loop containing nucleotide triphosphate hydrolases"/>
    <property type="match status" value="3"/>
</dbReference>
<protein>
    <submittedName>
        <fullName evidence="9">AAA domain-containing protein</fullName>
    </submittedName>
</protein>
<organism evidence="9 10">
    <name type="scientific">Sporolactobacillus shoreicorticis</name>
    <dbReference type="NCBI Taxonomy" id="1923877"/>
    <lineage>
        <taxon>Bacteria</taxon>
        <taxon>Bacillati</taxon>
        <taxon>Bacillota</taxon>
        <taxon>Bacilli</taxon>
        <taxon>Bacillales</taxon>
        <taxon>Sporolactobacillaceae</taxon>
        <taxon>Sporolactobacillus</taxon>
    </lineage>
</organism>
<dbReference type="InterPro" id="IPR050534">
    <property type="entry name" value="Coronavir_polyprotein_1ab"/>
</dbReference>
<evidence type="ECO:0000313" key="10">
    <source>
        <dbReference type="Proteomes" id="UP001597399"/>
    </source>
</evidence>
<reference evidence="10" key="1">
    <citation type="journal article" date="2019" name="Int. J. Syst. Evol. Microbiol.">
        <title>The Global Catalogue of Microorganisms (GCM) 10K type strain sequencing project: providing services to taxonomists for standard genome sequencing and annotation.</title>
        <authorList>
            <consortium name="The Broad Institute Genomics Platform"/>
            <consortium name="The Broad Institute Genome Sequencing Center for Infectious Disease"/>
            <person name="Wu L."/>
            <person name="Ma J."/>
        </authorList>
    </citation>
    <scope>NUCLEOTIDE SEQUENCE [LARGE SCALE GENOMIC DNA]</scope>
    <source>
        <strain evidence="10">TISTR 2466</strain>
    </source>
</reference>
<keyword evidence="6" id="KW-0175">Coiled coil</keyword>
<feature type="domain" description="DNA2/NAM7 helicase helicase" evidence="7">
    <location>
        <begin position="262"/>
        <end position="511"/>
    </location>
</feature>
<gene>
    <name evidence="9" type="ORF">ACFSUE_06220</name>
</gene>
<comment type="caution">
    <text evidence="9">The sequence shown here is derived from an EMBL/GenBank/DDBJ whole genome shotgun (WGS) entry which is preliminary data.</text>
</comment>
<dbReference type="InterPro" id="IPR041677">
    <property type="entry name" value="DNA2/NAM7_AAA_11"/>
</dbReference>
<keyword evidence="3" id="KW-0378">Hydrolase</keyword>
<evidence type="ECO:0000259" key="8">
    <source>
        <dbReference type="Pfam" id="PF13087"/>
    </source>
</evidence>
<keyword evidence="2" id="KW-0547">Nucleotide-binding</keyword>
<evidence type="ECO:0000256" key="5">
    <source>
        <dbReference type="ARBA" id="ARBA00022840"/>
    </source>
</evidence>
<keyword evidence="5" id="KW-0067">ATP-binding</keyword>
<proteinExistence type="inferred from homology"/>
<dbReference type="PANTHER" id="PTHR43788:SF8">
    <property type="entry name" value="DNA-BINDING PROTEIN SMUBP-2"/>
    <property type="match status" value="1"/>
</dbReference>
<feature type="domain" description="DNA2/NAM7 helicase helicase" evidence="7">
    <location>
        <begin position="596"/>
        <end position="792"/>
    </location>
</feature>
<evidence type="ECO:0000256" key="1">
    <source>
        <dbReference type="ARBA" id="ARBA00007913"/>
    </source>
</evidence>
<dbReference type="EMBL" id="JBHUMQ010000015">
    <property type="protein sequence ID" value="MFD2693225.1"/>
    <property type="molecule type" value="Genomic_DNA"/>
</dbReference>
<evidence type="ECO:0000313" key="9">
    <source>
        <dbReference type="EMBL" id="MFD2693225.1"/>
    </source>
</evidence>
<dbReference type="InterPro" id="IPR041679">
    <property type="entry name" value="DNA2/NAM7-like_C"/>
</dbReference>
<dbReference type="Pfam" id="PF13086">
    <property type="entry name" value="AAA_11"/>
    <property type="match status" value="2"/>
</dbReference>
<comment type="similarity">
    <text evidence="1">Belongs to the DNA2/NAM7 helicase family.</text>
</comment>
<accession>A0ABW5S135</accession>
<keyword evidence="4" id="KW-0347">Helicase</keyword>
<dbReference type="Proteomes" id="UP001597399">
    <property type="component" value="Unassembled WGS sequence"/>
</dbReference>
<evidence type="ECO:0000256" key="2">
    <source>
        <dbReference type="ARBA" id="ARBA00022741"/>
    </source>
</evidence>
<dbReference type="InterPro" id="IPR027417">
    <property type="entry name" value="P-loop_NTPase"/>
</dbReference>
<feature type="coiled-coil region" evidence="6">
    <location>
        <begin position="562"/>
        <end position="599"/>
    </location>
</feature>
<dbReference type="RefSeq" id="WP_253058267.1">
    <property type="nucleotide sequence ID" value="NZ_JAMXWM010000002.1"/>
</dbReference>
<evidence type="ECO:0000256" key="4">
    <source>
        <dbReference type="ARBA" id="ARBA00022806"/>
    </source>
</evidence>
<dbReference type="SUPFAM" id="SSF52540">
    <property type="entry name" value="P-loop containing nucleoside triphosphate hydrolases"/>
    <property type="match status" value="1"/>
</dbReference>
<evidence type="ECO:0000256" key="3">
    <source>
        <dbReference type="ARBA" id="ARBA00022801"/>
    </source>
</evidence>
<sequence length="1032" mass="119408">MNRKEDILNAWIVVEQLSEGSINKRDKELNPLKTETNDWATFFLDFINTQKKQQKISEKAFKKSGLVLYFAIFNFQEIVDILRRKYNIPATYEETTKSDKFTFSLYFDNELNFLADKLFLTMSGYIRYKGRLPKDFLKVEDEFRNELSREFDEDFNKKISELFKKYKVSSENFRYSFVKNIDNGDVNLHSFFIDDLQKAKEMHHNKNLNRYFDGFSGRRQNLNGKKDSQNFNPQIFEEVLQPKLYPLGRFPSNPDHALSFMQQVAVNLALNEKNDIRSVNGPPGTGKTTLLKDIFADLVVQQAAEICKRSDKHIQGTLVYWKEAKLGILPHNISDNNIVVASSNNGAVQNIVKELPQKKEIAGEFQKKIAEIDYFQYISNLELSSEGFGKSREIKTKLLGEENWGTFSLEGGASINVNKLMLNVECIEKSFEENNQLDLNVYQEFSKLRDELNAEREKIQQYSEQIRRLLELKDQYEKQAINFKQGENRRQTELAVLREKITSDLNMLRQESDILQENLSDISIKLRELDHVQSQAERNFDVVKSQKPSLLWMQKIFNKSQVNQYLEKLNNANEMLNHLSEQRKNLLDKQVNLKNALRKHVSKSESNQQYLQNAETVFDQWTVKQQNILQDLKQKIVTLEKIKSKSDIKALDFSQSYDDLQKSNPWFTKTFRVLQSELFISALKVRKRFLFENKKNLKAARIIWNSQMKYMSKENGQQLVTESWQWLNFAIPVVSTTFASFGRMFKNLNENSIGNLFIDEAGQALPQASVGAIFRSKRVMVVGDPSQITPVLTIDSNVLNIIGRHYEVNEKFVSADASTQTLVDATSQYGFQRNEGEWIGIPLWVHRRSDYPMFTISNEISYDGLMVQGKPEEDAQGKSEWFHSTGKASDKFVKEQAELLKNLIDKRVQKNPELRDEIYVISPFRHVAYKLAQALDEIHFTKRKKGKLTNIGTVHTFQGKEAKIVYFVLGADTDSKGAAKWAVSDPNMMNVAATRAKEEFYVIGDKKLYASLGSKVANTTISIIDNYNKQAN</sequence>
<evidence type="ECO:0000256" key="6">
    <source>
        <dbReference type="SAM" id="Coils"/>
    </source>
</evidence>
<dbReference type="Pfam" id="PF13087">
    <property type="entry name" value="AAA_12"/>
    <property type="match status" value="1"/>
</dbReference>
<feature type="coiled-coil region" evidence="6">
    <location>
        <begin position="445"/>
        <end position="525"/>
    </location>
</feature>
<name>A0ABW5S135_9BACL</name>
<dbReference type="PANTHER" id="PTHR43788">
    <property type="entry name" value="DNA2/NAM7 HELICASE FAMILY MEMBER"/>
    <property type="match status" value="1"/>
</dbReference>
<evidence type="ECO:0000259" key="7">
    <source>
        <dbReference type="Pfam" id="PF13086"/>
    </source>
</evidence>
<keyword evidence="10" id="KW-1185">Reference proteome</keyword>
<feature type="domain" description="DNA2/NAM7 helicase-like C-terminal" evidence="8">
    <location>
        <begin position="889"/>
        <end position="1007"/>
    </location>
</feature>